<protein>
    <submittedName>
        <fullName evidence="1">Uncharacterized protein</fullName>
    </submittedName>
</protein>
<keyword evidence="2" id="KW-1185">Reference proteome</keyword>
<sequence>MSLVGTCPPTSSAIPSALIFNRCNQTINMGTSVALNSISWTNPSISLAAWPWVVNHLSYVHSLLSVALLVPITIMIAFAISLVYHLLREAKPTSNWPSSTTELAVRRYNSTSIYWLPPEILGEAFLFVAQMHSPSLRVCSQVCQKWRFTALDFPLLWTYAIDLRQHENWLVAVLSRSQPMSFKFDMVLSPEESLTPTEAVVVRNGIHMLSCSSRISAISLVGSPSAIHAIASKIPRAAPSLKSISINCPDGVVALPDTTFDLAAPCLRYINLNGCMLRLDSIQSRSLTKLCLSRILLPSFQPLLAVLSDSPLLRTLILASILPPDSAFKLSQPVKLHCLKYIELSDDIVRCGNFLSLIIFPREAYLHFMHCHLHSEITDFTTALLVIQTKLLGIPYGVLRIRTSPRRSVLIQGYGFKSDRTLTCAMTLHLHLHGPRSPDPLLPLICTMVPGTSVRQLQLEIHASCDITAASWPDILSNFSATRHIDIYKEPSQGLLQTLMANIAEVEEAYLNQGFGAKKALLLLALQDLVAHHPHSQADWAGVESQINRNILESYLARRSYITGNLIQSR</sequence>
<gene>
    <name evidence="1" type="ORF">BJ138DRAFT_1119446</name>
</gene>
<evidence type="ECO:0000313" key="2">
    <source>
        <dbReference type="Proteomes" id="UP000790377"/>
    </source>
</evidence>
<organism evidence="1 2">
    <name type="scientific">Hygrophoropsis aurantiaca</name>
    <dbReference type="NCBI Taxonomy" id="72124"/>
    <lineage>
        <taxon>Eukaryota</taxon>
        <taxon>Fungi</taxon>
        <taxon>Dikarya</taxon>
        <taxon>Basidiomycota</taxon>
        <taxon>Agaricomycotina</taxon>
        <taxon>Agaricomycetes</taxon>
        <taxon>Agaricomycetidae</taxon>
        <taxon>Boletales</taxon>
        <taxon>Coniophorineae</taxon>
        <taxon>Hygrophoropsidaceae</taxon>
        <taxon>Hygrophoropsis</taxon>
    </lineage>
</organism>
<comment type="caution">
    <text evidence="1">The sequence shown here is derived from an EMBL/GenBank/DDBJ whole genome shotgun (WGS) entry which is preliminary data.</text>
</comment>
<accession>A0ACB7ZU72</accession>
<dbReference type="Proteomes" id="UP000790377">
    <property type="component" value="Unassembled WGS sequence"/>
</dbReference>
<dbReference type="EMBL" id="MU268485">
    <property type="protein sequence ID" value="KAH7904407.1"/>
    <property type="molecule type" value="Genomic_DNA"/>
</dbReference>
<name>A0ACB7ZU72_9AGAM</name>
<proteinExistence type="predicted"/>
<evidence type="ECO:0000313" key="1">
    <source>
        <dbReference type="EMBL" id="KAH7904407.1"/>
    </source>
</evidence>
<reference evidence="1" key="1">
    <citation type="journal article" date="2021" name="New Phytol.">
        <title>Evolutionary innovations through gain and loss of genes in the ectomycorrhizal Boletales.</title>
        <authorList>
            <person name="Wu G."/>
            <person name="Miyauchi S."/>
            <person name="Morin E."/>
            <person name="Kuo A."/>
            <person name="Drula E."/>
            <person name="Varga T."/>
            <person name="Kohler A."/>
            <person name="Feng B."/>
            <person name="Cao Y."/>
            <person name="Lipzen A."/>
            <person name="Daum C."/>
            <person name="Hundley H."/>
            <person name="Pangilinan J."/>
            <person name="Johnson J."/>
            <person name="Barry K."/>
            <person name="LaButti K."/>
            <person name="Ng V."/>
            <person name="Ahrendt S."/>
            <person name="Min B."/>
            <person name="Choi I.G."/>
            <person name="Park H."/>
            <person name="Plett J.M."/>
            <person name="Magnuson J."/>
            <person name="Spatafora J.W."/>
            <person name="Nagy L.G."/>
            <person name="Henrissat B."/>
            <person name="Grigoriev I.V."/>
            <person name="Yang Z.L."/>
            <person name="Xu J."/>
            <person name="Martin F.M."/>
        </authorList>
    </citation>
    <scope>NUCLEOTIDE SEQUENCE</scope>
    <source>
        <strain evidence="1">ATCC 28755</strain>
    </source>
</reference>